<evidence type="ECO:0000256" key="3">
    <source>
        <dbReference type="ARBA" id="ARBA00022532"/>
    </source>
</evidence>
<dbReference type="GO" id="GO:0004775">
    <property type="term" value="F:succinate-CoA ligase (ADP-forming) activity"/>
    <property type="evidence" value="ECO:0007669"/>
    <property type="project" value="TreeGrafter"/>
</dbReference>
<comment type="cofactor">
    <cofactor evidence="1">
        <name>Mg(2+)</name>
        <dbReference type="ChEBI" id="CHEBI:18420"/>
    </cofactor>
</comment>
<dbReference type="EC" id="6.2.1.-" evidence="8"/>
<dbReference type="Pfam" id="PF08442">
    <property type="entry name" value="ATP-grasp_2"/>
    <property type="match status" value="1"/>
</dbReference>
<evidence type="ECO:0000256" key="5">
    <source>
        <dbReference type="ARBA" id="ARBA00022723"/>
    </source>
</evidence>
<evidence type="ECO:0000256" key="6">
    <source>
        <dbReference type="ARBA" id="ARBA00022741"/>
    </source>
</evidence>
<dbReference type="AlphaFoldDB" id="A0A7R8ZTH6"/>
<dbReference type="Gene3D" id="3.30.1490.20">
    <property type="entry name" value="ATP-grasp fold, A domain"/>
    <property type="match status" value="1"/>
</dbReference>
<dbReference type="GO" id="GO:0005739">
    <property type="term" value="C:mitochondrion"/>
    <property type="evidence" value="ECO:0007669"/>
    <property type="project" value="TreeGrafter"/>
</dbReference>
<gene>
    <name evidence="9" type="ORF">CTOB1V02_LOCUS11667</name>
</gene>
<evidence type="ECO:0000256" key="8">
    <source>
        <dbReference type="RuleBase" id="RU361258"/>
    </source>
</evidence>
<comment type="pathway">
    <text evidence="2">Carbohydrate metabolism; tricarboxylic acid cycle; succinate from succinyl-CoA (ligase route): step 1/1.</text>
</comment>
<dbReference type="Pfam" id="PF00549">
    <property type="entry name" value="Ligase_CoA"/>
    <property type="match status" value="1"/>
</dbReference>
<dbReference type="SUPFAM" id="SSF52210">
    <property type="entry name" value="Succinyl-CoA synthetase domains"/>
    <property type="match status" value="1"/>
</dbReference>
<dbReference type="GO" id="GO:0006104">
    <property type="term" value="P:succinyl-CoA metabolic process"/>
    <property type="evidence" value="ECO:0007669"/>
    <property type="project" value="TreeGrafter"/>
</dbReference>
<evidence type="ECO:0000256" key="1">
    <source>
        <dbReference type="ARBA" id="ARBA00001946"/>
    </source>
</evidence>
<accession>A0A7R8ZTH6</accession>
<proteinExistence type="inferred from homology"/>
<dbReference type="SUPFAM" id="SSF56059">
    <property type="entry name" value="Glutathione synthetase ATP-binding domain-like"/>
    <property type="match status" value="1"/>
</dbReference>
<evidence type="ECO:0000313" key="9">
    <source>
        <dbReference type="EMBL" id="CAD7233848.1"/>
    </source>
</evidence>
<feature type="non-terminal residue" evidence="9">
    <location>
        <position position="1"/>
    </location>
</feature>
<keyword evidence="7" id="KW-0460">Magnesium</keyword>
<keyword evidence="4 8" id="KW-0436">Ligase</keyword>
<dbReference type="HAMAP" id="MF_00558">
    <property type="entry name" value="Succ_CoA_beta"/>
    <property type="match status" value="1"/>
</dbReference>
<dbReference type="GO" id="GO:0006099">
    <property type="term" value="P:tricarboxylic acid cycle"/>
    <property type="evidence" value="ECO:0007669"/>
    <property type="project" value="UniProtKB-UniPathway"/>
</dbReference>
<dbReference type="NCBIfam" id="NF001913">
    <property type="entry name" value="PRK00696.1"/>
    <property type="match status" value="1"/>
</dbReference>
<keyword evidence="6 8" id="KW-0547">Nucleotide-binding</keyword>
<dbReference type="OrthoDB" id="1552at2759"/>
<protein>
    <recommendedName>
        <fullName evidence="8">Succinate-CoA ligase subunit beta</fullName>
        <ecNumber evidence="8">6.2.1.-</ecNumber>
    </recommendedName>
</protein>
<dbReference type="UniPathway" id="UPA00223">
    <property type="reaction ID" value="UER00999"/>
</dbReference>
<dbReference type="InterPro" id="IPR013815">
    <property type="entry name" value="ATP_grasp_subdomain_1"/>
</dbReference>
<dbReference type="GO" id="GO:0005524">
    <property type="term" value="F:ATP binding"/>
    <property type="evidence" value="ECO:0007669"/>
    <property type="project" value="InterPro"/>
</dbReference>
<dbReference type="GO" id="GO:0016491">
    <property type="term" value="F:oxidoreductase activity"/>
    <property type="evidence" value="ECO:0007669"/>
    <property type="project" value="InterPro"/>
</dbReference>
<dbReference type="InterPro" id="IPR013650">
    <property type="entry name" value="ATP-grasp_succ-CoA_synth-type"/>
</dbReference>
<dbReference type="InterPro" id="IPR005809">
    <property type="entry name" value="Succ_CoA_ligase-like_bsu"/>
</dbReference>
<dbReference type="PROSITE" id="PS51384">
    <property type="entry name" value="FAD_FR"/>
    <property type="match status" value="1"/>
</dbReference>
<dbReference type="PANTHER" id="PTHR11815:SF10">
    <property type="entry name" value="SUCCINATE--COA LIGASE [GDP-FORMING] SUBUNIT BETA, MITOCHONDRIAL"/>
    <property type="match status" value="1"/>
</dbReference>
<dbReference type="InterPro" id="IPR005811">
    <property type="entry name" value="SUCC_ACL_C"/>
</dbReference>
<sequence length="483" mass="53592">MWSAAWRLTSASLFRTTPLVIKWTGGHRCLNTQEYVSFQLMAKHGVSVPTFSVAATIEEAVEASKKLQAERKVEKVVLKAQVLTGGRGKGKWKNGMQGGVKVTPLTEVKNTAEKMIGQILVTHQTGERGLKCSKIIVAEPATIKKETYFGILMEGVSHGPVLIYSPMGGMDIEEVSMKYPKKIFKIPVDIIKGLNAEHVDKIMQDLGVADAAKEDVRKTITGLYEMFMQYDMQMIEINPLAELDTGKWVCLDSKLKFDEDASFRQKELLQYRDMSQEDEREITAHEYGLTYVAMDGNIGCLVNGAGLAMATMDIIKLNGGEPANFLDVGGGASAEQVTAAFKLITTDPNVKSIFVNIFGGIMKCDIISRGIMQACQALDLKVPVVVRLQDTRNVIHILEDIKSCVPALDHLCELLPRLQNRYYSISSSPRVHPDRIHATAVVIDYQTPTGRHNKGVCTSWLKTKSLNDRVPIFVRKSQFRLPS</sequence>
<comment type="subunit">
    <text evidence="8">Heterodimer of an alpha and a beta subunit.</text>
</comment>
<dbReference type="InterPro" id="IPR017938">
    <property type="entry name" value="Riboflavin_synthase-like_b-brl"/>
</dbReference>
<evidence type="ECO:0000256" key="4">
    <source>
        <dbReference type="ARBA" id="ARBA00022598"/>
    </source>
</evidence>
<dbReference type="FunFam" id="3.30.470.20:FF:000002">
    <property type="entry name" value="Succinate--CoA ligase [ADP-forming] subunit beta"/>
    <property type="match status" value="1"/>
</dbReference>
<keyword evidence="5" id="KW-0479">Metal-binding</keyword>
<evidence type="ECO:0000256" key="2">
    <source>
        <dbReference type="ARBA" id="ARBA00005064"/>
    </source>
</evidence>
<dbReference type="InterPro" id="IPR017927">
    <property type="entry name" value="FAD-bd_FR_type"/>
</dbReference>
<dbReference type="NCBIfam" id="TIGR01016">
    <property type="entry name" value="sucCoAbeta"/>
    <property type="match status" value="1"/>
</dbReference>
<reference evidence="9" key="1">
    <citation type="submission" date="2020-11" db="EMBL/GenBank/DDBJ databases">
        <authorList>
            <person name="Tran Van P."/>
        </authorList>
    </citation>
    <scope>NUCLEOTIDE SEQUENCE</scope>
</reference>
<name>A0A7R8ZTH6_9CRUS</name>
<dbReference type="EMBL" id="OB667093">
    <property type="protein sequence ID" value="CAD7233848.1"/>
    <property type="molecule type" value="Genomic_DNA"/>
</dbReference>
<dbReference type="GO" id="GO:0046872">
    <property type="term" value="F:metal ion binding"/>
    <property type="evidence" value="ECO:0007669"/>
    <property type="project" value="UniProtKB-KW"/>
</dbReference>
<keyword evidence="3" id="KW-0816">Tricarboxylic acid cycle</keyword>
<evidence type="ECO:0000256" key="7">
    <source>
        <dbReference type="ARBA" id="ARBA00022842"/>
    </source>
</evidence>
<dbReference type="SUPFAM" id="SSF63380">
    <property type="entry name" value="Riboflavin synthase domain-like"/>
    <property type="match status" value="1"/>
</dbReference>
<dbReference type="InterPro" id="IPR017866">
    <property type="entry name" value="Succ-CoA_synthase_bsu_CS"/>
</dbReference>
<organism evidence="9">
    <name type="scientific">Cyprideis torosa</name>
    <dbReference type="NCBI Taxonomy" id="163714"/>
    <lineage>
        <taxon>Eukaryota</taxon>
        <taxon>Metazoa</taxon>
        <taxon>Ecdysozoa</taxon>
        <taxon>Arthropoda</taxon>
        <taxon>Crustacea</taxon>
        <taxon>Oligostraca</taxon>
        <taxon>Ostracoda</taxon>
        <taxon>Podocopa</taxon>
        <taxon>Podocopida</taxon>
        <taxon>Cytherocopina</taxon>
        <taxon>Cytheroidea</taxon>
        <taxon>Cytherideidae</taxon>
        <taxon>Cyprideis</taxon>
    </lineage>
</organism>
<comment type="similarity">
    <text evidence="8">Belongs to the succinate/malate CoA ligase beta subunit family.</text>
</comment>
<dbReference type="InterPro" id="IPR016102">
    <property type="entry name" value="Succinyl-CoA_synth-like"/>
</dbReference>
<dbReference type="PROSITE" id="PS01217">
    <property type="entry name" value="SUCCINYL_COA_LIG_3"/>
    <property type="match status" value="1"/>
</dbReference>
<dbReference type="PANTHER" id="PTHR11815">
    <property type="entry name" value="SUCCINYL-COA SYNTHETASE BETA CHAIN"/>
    <property type="match status" value="1"/>
</dbReference>
<dbReference type="FunFam" id="3.40.50.261:FF:000001">
    <property type="entry name" value="Succinate--CoA ligase [ADP-forming] subunit beta"/>
    <property type="match status" value="1"/>
</dbReference>
<dbReference type="Gene3D" id="3.30.470.20">
    <property type="entry name" value="ATP-grasp fold, B domain"/>
    <property type="match status" value="1"/>
</dbReference>
<dbReference type="Gene3D" id="3.40.50.261">
    <property type="entry name" value="Succinyl-CoA synthetase domains"/>
    <property type="match status" value="1"/>
</dbReference>
<dbReference type="GO" id="GO:0042709">
    <property type="term" value="C:succinate-CoA ligase complex"/>
    <property type="evidence" value="ECO:0007669"/>
    <property type="project" value="TreeGrafter"/>
</dbReference>
<dbReference type="Gene3D" id="2.40.30.10">
    <property type="entry name" value="Translation factors"/>
    <property type="match status" value="1"/>
</dbReference>